<keyword evidence="2" id="KW-1185">Reference proteome</keyword>
<sequence length="117" mass="12901">MGDTRALVKPDSQPKPASRRGEARVEVAETRVQVWPKPKYTMGRSPCLQRLNPDCQLCQTRLQAVVTPGSCRGLRPAYAEATPASRGFLQQAASGERGFRVSDVPNSEPLNQPQKRL</sequence>
<reference evidence="2" key="1">
    <citation type="journal article" date="2022" name="Mol. Ecol. Resour.">
        <title>The genomes of chicory, endive, great burdock and yacon provide insights into Asteraceae palaeo-polyploidization history and plant inulin production.</title>
        <authorList>
            <person name="Fan W."/>
            <person name="Wang S."/>
            <person name="Wang H."/>
            <person name="Wang A."/>
            <person name="Jiang F."/>
            <person name="Liu H."/>
            <person name="Zhao H."/>
            <person name="Xu D."/>
            <person name="Zhang Y."/>
        </authorList>
    </citation>
    <scope>NUCLEOTIDE SEQUENCE [LARGE SCALE GENOMIC DNA]</scope>
    <source>
        <strain evidence="2">cv. Niubang</strain>
    </source>
</reference>
<proteinExistence type="predicted"/>
<gene>
    <name evidence="1" type="ORF">L6452_05610</name>
</gene>
<protein>
    <submittedName>
        <fullName evidence="1">Uncharacterized protein</fullName>
    </submittedName>
</protein>
<comment type="caution">
    <text evidence="1">The sequence shown here is derived from an EMBL/GenBank/DDBJ whole genome shotgun (WGS) entry which is preliminary data.</text>
</comment>
<reference evidence="1 2" key="2">
    <citation type="journal article" date="2022" name="Mol. Ecol. Resour.">
        <title>The genomes of chicory, endive, great burdock and yacon provide insights into Asteraceae paleo-polyploidization history and plant inulin production.</title>
        <authorList>
            <person name="Fan W."/>
            <person name="Wang S."/>
            <person name="Wang H."/>
            <person name="Wang A."/>
            <person name="Jiang F."/>
            <person name="Liu H."/>
            <person name="Zhao H."/>
            <person name="Xu D."/>
            <person name="Zhang Y."/>
        </authorList>
    </citation>
    <scope>NUCLEOTIDE SEQUENCE [LARGE SCALE GENOMIC DNA]</scope>
    <source>
        <strain evidence="2">cv. Niubang</strain>
    </source>
</reference>
<evidence type="ECO:0000313" key="1">
    <source>
        <dbReference type="EMBL" id="KAI3758063.1"/>
    </source>
</evidence>
<name>A0ACB9EGA8_ARCLA</name>
<evidence type="ECO:0000313" key="2">
    <source>
        <dbReference type="Proteomes" id="UP001055879"/>
    </source>
</evidence>
<dbReference type="EMBL" id="CM042048">
    <property type="protein sequence ID" value="KAI3758063.1"/>
    <property type="molecule type" value="Genomic_DNA"/>
</dbReference>
<organism evidence="1 2">
    <name type="scientific">Arctium lappa</name>
    <name type="common">Greater burdock</name>
    <name type="synonym">Lappa major</name>
    <dbReference type="NCBI Taxonomy" id="4217"/>
    <lineage>
        <taxon>Eukaryota</taxon>
        <taxon>Viridiplantae</taxon>
        <taxon>Streptophyta</taxon>
        <taxon>Embryophyta</taxon>
        <taxon>Tracheophyta</taxon>
        <taxon>Spermatophyta</taxon>
        <taxon>Magnoliopsida</taxon>
        <taxon>eudicotyledons</taxon>
        <taxon>Gunneridae</taxon>
        <taxon>Pentapetalae</taxon>
        <taxon>asterids</taxon>
        <taxon>campanulids</taxon>
        <taxon>Asterales</taxon>
        <taxon>Asteraceae</taxon>
        <taxon>Carduoideae</taxon>
        <taxon>Cardueae</taxon>
        <taxon>Arctiinae</taxon>
        <taxon>Arctium</taxon>
    </lineage>
</organism>
<accession>A0ACB9EGA8</accession>
<dbReference type="Proteomes" id="UP001055879">
    <property type="component" value="Linkage Group LG02"/>
</dbReference>